<organism evidence="1 2">
    <name type="scientific">Metallosphaera tengchongensis</name>
    <dbReference type="NCBI Taxonomy" id="1532350"/>
    <lineage>
        <taxon>Archaea</taxon>
        <taxon>Thermoproteota</taxon>
        <taxon>Thermoprotei</taxon>
        <taxon>Sulfolobales</taxon>
        <taxon>Sulfolobaceae</taxon>
        <taxon>Metallosphaera</taxon>
    </lineage>
</organism>
<dbReference type="GeneID" id="55642325"/>
<evidence type="ECO:0000313" key="2">
    <source>
        <dbReference type="Proteomes" id="UP000509301"/>
    </source>
</evidence>
<name>A0A6N0NWZ4_9CREN</name>
<sequence>MRCRSEQCREISSFLERRDGTLDVVYEAPRSNPSFRRYVRKIITDQEGLLKGVVLGEDISNSMWTGYKNATLGFLRSAEESNRFIIERACLSVLVSETSEKYLELLKTRRWHVMVDSGYTIRNERDALRSVRRFLGREVRLDRFTIYLAGEPTCERHLMFPRYSISVKELESSLHLKVRAKCRKCSRDAKYFTLAMPKASALMGLATHIRGMKGDVLKTTYSNISRIIHPYGFNDLEKDRVFTLWARDLLTVLREVNRLLVLGG</sequence>
<dbReference type="EMBL" id="CP049074">
    <property type="protein sequence ID" value="QKR00715.1"/>
    <property type="molecule type" value="Genomic_DNA"/>
</dbReference>
<dbReference type="AlphaFoldDB" id="A0A6N0NWZ4"/>
<dbReference type="RefSeq" id="WP_174632005.1">
    <property type="nucleotide sequence ID" value="NZ_CP049074.1"/>
</dbReference>
<dbReference type="Proteomes" id="UP000509301">
    <property type="component" value="Chromosome"/>
</dbReference>
<evidence type="ECO:0000313" key="1">
    <source>
        <dbReference type="EMBL" id="QKR00715.1"/>
    </source>
</evidence>
<proteinExistence type="predicted"/>
<protein>
    <submittedName>
        <fullName evidence="1">Uncharacterized protein</fullName>
    </submittedName>
</protein>
<reference evidence="1 2" key="1">
    <citation type="submission" date="2020-02" db="EMBL/GenBank/DDBJ databases">
        <title>Comparative genome analysis reveals the metabolism and evolution of the thermophilic archaeal genus Metallosphaera.</title>
        <authorList>
            <person name="Jiang C."/>
        </authorList>
    </citation>
    <scope>NUCLEOTIDE SEQUENCE [LARGE SCALE GENOMIC DNA]</scope>
    <source>
        <strain evidence="1 2">Ric-A</strain>
    </source>
</reference>
<dbReference type="OrthoDB" id="42691at2157"/>
<dbReference type="KEGG" id="mten:GWK48_10240"/>
<keyword evidence="2" id="KW-1185">Reference proteome</keyword>
<gene>
    <name evidence="1" type="ORF">GWK48_10240</name>
</gene>
<accession>A0A6N0NWZ4</accession>